<dbReference type="Proteomes" id="UP001165135">
    <property type="component" value="Unassembled WGS sequence"/>
</dbReference>
<feature type="compositionally biased region" description="Low complexity" evidence="1">
    <location>
        <begin position="45"/>
        <end position="76"/>
    </location>
</feature>
<accession>A0A9W6RX32</accession>
<evidence type="ECO:0000313" key="3">
    <source>
        <dbReference type="Proteomes" id="UP001165135"/>
    </source>
</evidence>
<evidence type="ECO:0000313" key="2">
    <source>
        <dbReference type="EMBL" id="GLY81717.1"/>
    </source>
</evidence>
<evidence type="ECO:0000256" key="1">
    <source>
        <dbReference type="SAM" id="MobiDB-lite"/>
    </source>
</evidence>
<feature type="region of interest" description="Disordered" evidence="1">
    <location>
        <begin position="1"/>
        <end position="103"/>
    </location>
</feature>
<gene>
    <name evidence="2" type="ORF">Airi01_099840</name>
</gene>
<dbReference type="EMBL" id="BSTJ01000022">
    <property type="protein sequence ID" value="GLY81717.1"/>
    <property type="molecule type" value="Genomic_DNA"/>
</dbReference>
<feature type="compositionally biased region" description="Basic and acidic residues" evidence="1">
    <location>
        <begin position="19"/>
        <end position="43"/>
    </location>
</feature>
<proteinExistence type="predicted"/>
<organism evidence="2 3">
    <name type="scientific">Actinoallomurus iriomotensis</name>
    <dbReference type="NCBI Taxonomy" id="478107"/>
    <lineage>
        <taxon>Bacteria</taxon>
        <taxon>Bacillati</taxon>
        <taxon>Actinomycetota</taxon>
        <taxon>Actinomycetes</taxon>
        <taxon>Streptosporangiales</taxon>
        <taxon>Thermomonosporaceae</taxon>
        <taxon>Actinoallomurus</taxon>
    </lineage>
</organism>
<sequence length="103" mass="10766">MAGALEKGRFGPRWVLLRGGDRDTPARPDSTGHVRTGGSDRKSYRQATPATAAHPRTASTHTTSTQTASTQTAGTGCRRKAAHAGTTCGAKPAQTRPVQGLLR</sequence>
<dbReference type="AlphaFoldDB" id="A0A9W6RX32"/>
<name>A0A9W6RX32_9ACTN</name>
<reference evidence="2" key="1">
    <citation type="submission" date="2023-03" db="EMBL/GenBank/DDBJ databases">
        <title>Actinoallomurus iriomotensis NBRC 103681.</title>
        <authorList>
            <person name="Ichikawa N."/>
            <person name="Sato H."/>
            <person name="Tonouchi N."/>
        </authorList>
    </citation>
    <scope>NUCLEOTIDE SEQUENCE</scope>
    <source>
        <strain evidence="2">NBRC 103681</strain>
    </source>
</reference>
<protein>
    <submittedName>
        <fullName evidence="2">Uncharacterized protein</fullName>
    </submittedName>
</protein>
<comment type="caution">
    <text evidence="2">The sequence shown here is derived from an EMBL/GenBank/DDBJ whole genome shotgun (WGS) entry which is preliminary data.</text>
</comment>